<evidence type="ECO:0000259" key="5">
    <source>
        <dbReference type="PROSITE" id="PS50987"/>
    </source>
</evidence>
<dbReference type="InterPro" id="IPR001845">
    <property type="entry name" value="HTH_ArsR_DNA-bd_dom"/>
</dbReference>
<dbReference type="SUPFAM" id="SSF46785">
    <property type="entry name" value="Winged helix' DNA-binding domain"/>
    <property type="match status" value="1"/>
</dbReference>
<dbReference type="InterPro" id="IPR036873">
    <property type="entry name" value="Rhodanese-like_dom_sf"/>
</dbReference>
<dbReference type="GO" id="GO:0003700">
    <property type="term" value="F:DNA-binding transcription factor activity"/>
    <property type="evidence" value="ECO:0007669"/>
    <property type="project" value="InterPro"/>
</dbReference>
<dbReference type="CDD" id="cd00158">
    <property type="entry name" value="RHOD"/>
    <property type="match status" value="1"/>
</dbReference>
<evidence type="ECO:0000256" key="2">
    <source>
        <dbReference type="ARBA" id="ARBA00023125"/>
    </source>
</evidence>
<evidence type="ECO:0000313" key="6">
    <source>
        <dbReference type="EMBL" id="MBB6351166.1"/>
    </source>
</evidence>
<protein>
    <submittedName>
        <fullName evidence="6">Rhodanese-related sulfurtransferase</fullName>
    </submittedName>
</protein>
<comment type="caution">
    <text evidence="6">The sequence shown here is derived from an EMBL/GenBank/DDBJ whole genome shotgun (WGS) entry which is preliminary data.</text>
</comment>
<keyword evidence="2" id="KW-0238">DNA-binding</keyword>
<reference evidence="6 7" key="1">
    <citation type="submission" date="2020-08" db="EMBL/GenBank/DDBJ databases">
        <title>Sequencing the genomes of 1000 actinobacteria strains.</title>
        <authorList>
            <person name="Klenk H.-P."/>
        </authorList>
    </citation>
    <scope>NUCLEOTIDE SEQUENCE [LARGE SCALE GENOMIC DNA]</scope>
    <source>
        <strain evidence="6 7">DSM 45913</strain>
    </source>
</reference>
<dbReference type="InterPro" id="IPR001763">
    <property type="entry name" value="Rhodanese-like_dom"/>
</dbReference>
<dbReference type="SMART" id="SM00418">
    <property type="entry name" value="HTH_ARSR"/>
    <property type="match status" value="1"/>
</dbReference>
<evidence type="ECO:0000256" key="1">
    <source>
        <dbReference type="ARBA" id="ARBA00023015"/>
    </source>
</evidence>
<dbReference type="PROSITE" id="PS50987">
    <property type="entry name" value="HTH_ARSR_2"/>
    <property type="match status" value="1"/>
</dbReference>
<keyword evidence="3" id="KW-0804">Transcription</keyword>
<dbReference type="Proteomes" id="UP000583800">
    <property type="component" value="Unassembled WGS sequence"/>
</dbReference>
<dbReference type="EMBL" id="JACHJB010000004">
    <property type="protein sequence ID" value="MBB6351166.1"/>
    <property type="molecule type" value="Genomic_DNA"/>
</dbReference>
<organism evidence="6 7">
    <name type="scientific">Nonomuraea muscovyensis</name>
    <dbReference type="NCBI Taxonomy" id="1124761"/>
    <lineage>
        <taxon>Bacteria</taxon>
        <taxon>Bacillati</taxon>
        <taxon>Actinomycetota</taxon>
        <taxon>Actinomycetes</taxon>
        <taxon>Streptosporangiales</taxon>
        <taxon>Streptosporangiaceae</taxon>
        <taxon>Nonomuraea</taxon>
    </lineage>
</organism>
<feature type="domain" description="Rhodanese" evidence="4">
    <location>
        <begin position="130"/>
        <end position="219"/>
    </location>
</feature>
<evidence type="ECO:0000313" key="7">
    <source>
        <dbReference type="Proteomes" id="UP000583800"/>
    </source>
</evidence>
<dbReference type="GO" id="GO:0003677">
    <property type="term" value="F:DNA binding"/>
    <property type="evidence" value="ECO:0007669"/>
    <property type="project" value="UniProtKB-KW"/>
</dbReference>
<dbReference type="InterPro" id="IPR036388">
    <property type="entry name" value="WH-like_DNA-bd_sf"/>
</dbReference>
<dbReference type="Gene3D" id="1.10.10.10">
    <property type="entry name" value="Winged helix-like DNA-binding domain superfamily/Winged helix DNA-binding domain"/>
    <property type="match status" value="1"/>
</dbReference>
<dbReference type="InterPro" id="IPR051011">
    <property type="entry name" value="Metal_resp_trans_reg"/>
</dbReference>
<gene>
    <name evidence="6" type="ORF">FHU36_007749</name>
</gene>
<dbReference type="SUPFAM" id="SSF52821">
    <property type="entry name" value="Rhodanese/Cell cycle control phosphatase"/>
    <property type="match status" value="1"/>
</dbReference>
<accession>A0A7X0CBN5</accession>
<dbReference type="NCBIfam" id="NF033788">
    <property type="entry name" value="HTH_metalloreg"/>
    <property type="match status" value="1"/>
</dbReference>
<dbReference type="InterPro" id="IPR001307">
    <property type="entry name" value="Thiosulphate_STrfase_CS"/>
</dbReference>
<dbReference type="Pfam" id="PF00581">
    <property type="entry name" value="Rhodanese"/>
    <property type="match status" value="1"/>
</dbReference>
<dbReference type="InterPro" id="IPR036390">
    <property type="entry name" value="WH_DNA-bd_sf"/>
</dbReference>
<dbReference type="AlphaFoldDB" id="A0A7X0CBN5"/>
<dbReference type="PROSITE" id="PS00380">
    <property type="entry name" value="RHODANESE_1"/>
    <property type="match status" value="1"/>
</dbReference>
<dbReference type="CDD" id="cd00090">
    <property type="entry name" value="HTH_ARSR"/>
    <property type="match status" value="1"/>
</dbReference>
<dbReference type="PANTHER" id="PTHR43132">
    <property type="entry name" value="ARSENICAL RESISTANCE OPERON REPRESSOR ARSR-RELATED"/>
    <property type="match status" value="1"/>
</dbReference>
<dbReference type="Pfam" id="PF01022">
    <property type="entry name" value="HTH_5"/>
    <property type="match status" value="1"/>
</dbReference>
<dbReference type="FunFam" id="3.40.250.10:FF:000039">
    <property type="entry name" value="ArsR family transcriptional regulator"/>
    <property type="match status" value="1"/>
</dbReference>
<dbReference type="Gene3D" id="3.40.250.10">
    <property type="entry name" value="Rhodanese-like domain"/>
    <property type="match status" value="1"/>
</dbReference>
<sequence length="219" mass="23974">MSDRGRKSQLYEQFARLGKALANPLRLELIDVLAQGERSVEDLAMACGLKLSNTSAQLKVLHSTGLLKTRRDGTRVFYRLADDSVHAFVESMKLLAASSLADVERAARDYLGDDRDLAPVSRPELAEMLDTGEVLVIDVRPETEFEAGHIPGALSIPHDQLAARLSELPGEKTIVAYCRGRFCVMAPNAVRLLRGFGYNARTLEDGLPEWRGAGLPVAS</sequence>
<dbReference type="PROSITE" id="PS50206">
    <property type="entry name" value="RHODANESE_3"/>
    <property type="match status" value="1"/>
</dbReference>
<keyword evidence="7" id="KW-1185">Reference proteome</keyword>
<keyword evidence="6" id="KW-0808">Transferase</keyword>
<keyword evidence="1" id="KW-0805">Transcription regulation</keyword>
<evidence type="ECO:0000256" key="3">
    <source>
        <dbReference type="ARBA" id="ARBA00023163"/>
    </source>
</evidence>
<proteinExistence type="predicted"/>
<dbReference type="InterPro" id="IPR011991">
    <property type="entry name" value="ArsR-like_HTH"/>
</dbReference>
<evidence type="ECO:0000259" key="4">
    <source>
        <dbReference type="PROSITE" id="PS50206"/>
    </source>
</evidence>
<name>A0A7X0CBN5_9ACTN</name>
<dbReference type="PANTHER" id="PTHR43132:SF8">
    <property type="entry name" value="HTH-TYPE TRANSCRIPTIONAL REGULATOR KMTR"/>
    <property type="match status" value="1"/>
</dbReference>
<dbReference type="SMART" id="SM00450">
    <property type="entry name" value="RHOD"/>
    <property type="match status" value="1"/>
</dbReference>
<dbReference type="PRINTS" id="PR00778">
    <property type="entry name" value="HTHARSR"/>
</dbReference>
<dbReference type="GO" id="GO:0004792">
    <property type="term" value="F:thiosulfate-cyanide sulfurtransferase activity"/>
    <property type="evidence" value="ECO:0007669"/>
    <property type="project" value="InterPro"/>
</dbReference>
<feature type="domain" description="HTH arsR-type" evidence="5">
    <location>
        <begin position="6"/>
        <end position="100"/>
    </location>
</feature>
<dbReference type="RefSeq" id="WP_185088967.1">
    <property type="nucleotide sequence ID" value="NZ_JACHJB010000004.1"/>
</dbReference>